<organism evidence="1 2">
    <name type="scientific">Roseomonas alba</name>
    <dbReference type="NCBI Taxonomy" id="2846776"/>
    <lineage>
        <taxon>Bacteria</taxon>
        <taxon>Pseudomonadati</taxon>
        <taxon>Pseudomonadota</taxon>
        <taxon>Alphaproteobacteria</taxon>
        <taxon>Acetobacterales</taxon>
        <taxon>Roseomonadaceae</taxon>
        <taxon>Roseomonas</taxon>
    </lineage>
</organism>
<keyword evidence="2" id="KW-1185">Reference proteome</keyword>
<proteinExistence type="predicted"/>
<dbReference type="EMBL" id="JAHYBZ010000007">
    <property type="protein sequence ID" value="MBW6400015.1"/>
    <property type="molecule type" value="Genomic_DNA"/>
</dbReference>
<reference evidence="1 2" key="1">
    <citation type="submission" date="2021-07" db="EMBL/GenBank/DDBJ databases">
        <authorList>
            <person name="So Y."/>
        </authorList>
    </citation>
    <scope>NUCLEOTIDE SEQUENCE [LARGE SCALE GENOMIC DNA]</scope>
    <source>
        <strain evidence="1 2">HJA6</strain>
    </source>
</reference>
<accession>A0ABS7ACJ4</accession>
<name>A0ABS7ACJ4_9PROT</name>
<dbReference type="Proteomes" id="UP001196565">
    <property type="component" value="Unassembled WGS sequence"/>
</dbReference>
<dbReference type="RefSeq" id="WP_219764631.1">
    <property type="nucleotide sequence ID" value="NZ_JAHYBZ010000007.1"/>
</dbReference>
<evidence type="ECO:0000313" key="2">
    <source>
        <dbReference type="Proteomes" id="UP001196565"/>
    </source>
</evidence>
<comment type="caution">
    <text evidence="1">The sequence shown here is derived from an EMBL/GenBank/DDBJ whole genome shotgun (WGS) entry which is preliminary data.</text>
</comment>
<sequence length="45" mass="4863">MAPRPFLQAAALLASPVLGWLFAEHADPGGALMRLTLGWLIGEFR</sequence>
<gene>
    <name evidence="1" type="ORF">KPL78_19295</name>
</gene>
<evidence type="ECO:0000313" key="1">
    <source>
        <dbReference type="EMBL" id="MBW6400015.1"/>
    </source>
</evidence>
<protein>
    <submittedName>
        <fullName evidence="1">Uncharacterized protein</fullName>
    </submittedName>
</protein>